<evidence type="ECO:0000313" key="2">
    <source>
        <dbReference type="EMBL" id="CAG5007243.1"/>
    </source>
</evidence>
<dbReference type="InterPro" id="IPR029039">
    <property type="entry name" value="Flavoprotein-like_sf"/>
</dbReference>
<dbReference type="GO" id="GO:0016491">
    <property type="term" value="F:oxidoreductase activity"/>
    <property type="evidence" value="ECO:0007669"/>
    <property type="project" value="InterPro"/>
</dbReference>
<accession>A0A916N5W9</accession>
<comment type="caution">
    <text evidence="2">The sequence shown here is derived from an EMBL/GenBank/DDBJ whole genome shotgun (WGS) entry which is preliminary data.</text>
</comment>
<name>A0A916N5W9_9BACT</name>
<proteinExistence type="predicted"/>
<organism evidence="2 3">
    <name type="scientific">Dyadobacter helix</name>
    <dbReference type="NCBI Taxonomy" id="2822344"/>
    <lineage>
        <taxon>Bacteria</taxon>
        <taxon>Pseudomonadati</taxon>
        <taxon>Bacteroidota</taxon>
        <taxon>Cytophagia</taxon>
        <taxon>Cytophagales</taxon>
        <taxon>Spirosomataceae</taxon>
        <taxon>Dyadobacter</taxon>
    </lineage>
</organism>
<dbReference type="InterPro" id="IPR005025">
    <property type="entry name" value="FMN_Rdtase-like_dom"/>
</dbReference>
<reference evidence="2" key="1">
    <citation type="submission" date="2021-04" db="EMBL/GenBank/DDBJ databases">
        <authorList>
            <person name="Rodrigo-Torres L."/>
            <person name="Arahal R. D."/>
            <person name="Lucena T."/>
        </authorList>
    </citation>
    <scope>NUCLEOTIDE SEQUENCE</scope>
    <source>
        <strain evidence="2">CECT 9275</strain>
    </source>
</reference>
<dbReference type="PANTHER" id="PTHR30543:SF21">
    <property type="entry name" value="NAD(P)H-DEPENDENT FMN REDUCTASE LOT6"/>
    <property type="match status" value="1"/>
</dbReference>
<dbReference type="Proteomes" id="UP000680038">
    <property type="component" value="Unassembled WGS sequence"/>
</dbReference>
<dbReference type="EMBL" id="CAJRAF010000002">
    <property type="protein sequence ID" value="CAG5007243.1"/>
    <property type="molecule type" value="Genomic_DNA"/>
</dbReference>
<dbReference type="PANTHER" id="PTHR30543">
    <property type="entry name" value="CHROMATE REDUCTASE"/>
    <property type="match status" value="1"/>
</dbReference>
<keyword evidence="3" id="KW-1185">Reference proteome</keyword>
<dbReference type="GO" id="GO:0005829">
    <property type="term" value="C:cytosol"/>
    <property type="evidence" value="ECO:0007669"/>
    <property type="project" value="TreeGrafter"/>
</dbReference>
<dbReference type="RefSeq" id="WP_215240421.1">
    <property type="nucleotide sequence ID" value="NZ_CAJRAF010000002.1"/>
</dbReference>
<dbReference type="Gene3D" id="3.40.50.360">
    <property type="match status" value="1"/>
</dbReference>
<dbReference type="GO" id="GO:0010181">
    <property type="term" value="F:FMN binding"/>
    <property type="evidence" value="ECO:0007669"/>
    <property type="project" value="TreeGrafter"/>
</dbReference>
<dbReference type="AlphaFoldDB" id="A0A916N5W9"/>
<gene>
    <name evidence="2" type="ORF">DYBT9275_04002</name>
</gene>
<dbReference type="SUPFAM" id="SSF52218">
    <property type="entry name" value="Flavoproteins"/>
    <property type="match status" value="1"/>
</dbReference>
<dbReference type="Pfam" id="PF03358">
    <property type="entry name" value="FMN_red"/>
    <property type="match status" value="1"/>
</dbReference>
<feature type="domain" description="NADPH-dependent FMN reductase-like" evidence="1">
    <location>
        <begin position="1"/>
        <end position="125"/>
    </location>
</feature>
<evidence type="ECO:0000313" key="3">
    <source>
        <dbReference type="Proteomes" id="UP000680038"/>
    </source>
</evidence>
<protein>
    <recommendedName>
        <fullName evidence="1">NADPH-dependent FMN reductase-like domain-containing protein</fullName>
    </recommendedName>
</protein>
<evidence type="ECO:0000259" key="1">
    <source>
        <dbReference type="Pfam" id="PF03358"/>
    </source>
</evidence>
<sequence length="191" mass="21344">MKISILSTSPRKASNSLKVARYISSQLPQDGHEISVFNFEDIDIPMIGRASLDISHLTLFQKNLIAVWEPAELVIFVVPEYNWTTSGELINAMHQLGEKEYASLFDNKVFAFVGVSSGRGGRRPCIEVGLLVNKLISFLNVHSVVSPKLFESHETARNLDEGGYSKGNAIYEKGIADFLKYTLEIAKKWHS</sequence>
<dbReference type="InterPro" id="IPR050712">
    <property type="entry name" value="NAD(P)H-dep_reductase"/>
</dbReference>